<proteinExistence type="predicted"/>
<dbReference type="AlphaFoldDB" id="A0A7J5XCR1"/>
<dbReference type="Proteomes" id="UP000518266">
    <property type="component" value="Unassembled WGS sequence"/>
</dbReference>
<evidence type="ECO:0000313" key="3">
    <source>
        <dbReference type="Proteomes" id="UP000518266"/>
    </source>
</evidence>
<feature type="region of interest" description="Disordered" evidence="1">
    <location>
        <begin position="45"/>
        <end position="83"/>
    </location>
</feature>
<feature type="compositionally biased region" description="Low complexity" evidence="1">
    <location>
        <begin position="51"/>
        <end position="71"/>
    </location>
</feature>
<evidence type="ECO:0000313" key="2">
    <source>
        <dbReference type="EMBL" id="KAF3834633.1"/>
    </source>
</evidence>
<organism evidence="2 3">
    <name type="scientific">Dissostichus mawsoni</name>
    <name type="common">Antarctic cod</name>
    <dbReference type="NCBI Taxonomy" id="36200"/>
    <lineage>
        <taxon>Eukaryota</taxon>
        <taxon>Metazoa</taxon>
        <taxon>Chordata</taxon>
        <taxon>Craniata</taxon>
        <taxon>Vertebrata</taxon>
        <taxon>Euteleostomi</taxon>
        <taxon>Actinopterygii</taxon>
        <taxon>Neopterygii</taxon>
        <taxon>Teleostei</taxon>
        <taxon>Neoteleostei</taxon>
        <taxon>Acanthomorphata</taxon>
        <taxon>Eupercaria</taxon>
        <taxon>Perciformes</taxon>
        <taxon>Notothenioidei</taxon>
        <taxon>Nototheniidae</taxon>
        <taxon>Dissostichus</taxon>
    </lineage>
</organism>
<comment type="caution">
    <text evidence="2">The sequence shown here is derived from an EMBL/GenBank/DDBJ whole genome shotgun (WGS) entry which is preliminary data.</text>
</comment>
<sequence length="120" mass="13559">MSQLRNEDRSLTGRVNKSFAPLPQKEYLIIIIISPKYYETVTSSVGGWRATRGPSTPSTSTNSSRMSSSRTQQELQVYSHRVPRGEKESACFRLRSAEPVRGEISADSLRETLQDLKQPR</sequence>
<protein>
    <submittedName>
        <fullName evidence="2">Uncharacterized protein</fullName>
    </submittedName>
</protein>
<name>A0A7J5XCR1_DISMA</name>
<gene>
    <name evidence="2" type="ORF">F7725_027191</name>
</gene>
<keyword evidence="3" id="KW-1185">Reference proteome</keyword>
<reference evidence="2 3" key="1">
    <citation type="submission" date="2020-03" db="EMBL/GenBank/DDBJ databases">
        <title>Dissostichus mawsoni Genome sequencing and assembly.</title>
        <authorList>
            <person name="Park H."/>
        </authorList>
    </citation>
    <scope>NUCLEOTIDE SEQUENCE [LARGE SCALE GENOMIC DNA]</scope>
    <source>
        <strain evidence="2">DM0001</strain>
        <tissue evidence="2">Muscle</tissue>
    </source>
</reference>
<dbReference type="EMBL" id="JAAKFY010000025">
    <property type="protein sequence ID" value="KAF3834633.1"/>
    <property type="molecule type" value="Genomic_DNA"/>
</dbReference>
<evidence type="ECO:0000256" key="1">
    <source>
        <dbReference type="SAM" id="MobiDB-lite"/>
    </source>
</evidence>
<accession>A0A7J5XCR1</accession>